<gene>
    <name evidence="1" type="ORF">AOZ06_03150</name>
</gene>
<evidence type="ECO:0008006" key="3">
    <source>
        <dbReference type="Google" id="ProtNLM"/>
    </source>
</evidence>
<dbReference type="STRING" id="860235.AOZ06_03150"/>
<evidence type="ECO:0000313" key="2">
    <source>
        <dbReference type="Proteomes" id="UP000063699"/>
    </source>
</evidence>
<reference evidence="1 2" key="1">
    <citation type="submission" date="2015-07" db="EMBL/GenBank/DDBJ databases">
        <title>Genome sequencing of Kibdelosporangium phytohabitans.</title>
        <authorList>
            <person name="Qin S."/>
            <person name="Xing K."/>
        </authorList>
    </citation>
    <scope>NUCLEOTIDE SEQUENCE [LARGE SCALE GENOMIC DNA]</scope>
    <source>
        <strain evidence="1 2">KLBMP1111</strain>
    </source>
</reference>
<dbReference type="OrthoDB" id="4554885at2"/>
<proteinExistence type="predicted"/>
<protein>
    <recommendedName>
        <fullName evidence="3">Asp23/Gls24 family envelope stress response protein</fullName>
    </recommendedName>
</protein>
<organism evidence="1 2">
    <name type="scientific">Kibdelosporangium phytohabitans</name>
    <dbReference type="NCBI Taxonomy" id="860235"/>
    <lineage>
        <taxon>Bacteria</taxon>
        <taxon>Bacillati</taxon>
        <taxon>Actinomycetota</taxon>
        <taxon>Actinomycetes</taxon>
        <taxon>Pseudonocardiales</taxon>
        <taxon>Pseudonocardiaceae</taxon>
        <taxon>Kibdelosporangium</taxon>
    </lineage>
</organism>
<sequence length="109" mass="11914">MTARQDLTREILAALSKVDGLRPSTPSTVSAASWVPWDWDSLAVEIGEDLVRVQVVATKLPLPALLGKANAVIRPVLARTELATARLEIVVTDVDRTAFKRDSRHRSDA</sequence>
<evidence type="ECO:0000313" key="1">
    <source>
        <dbReference type="EMBL" id="ALG06047.1"/>
    </source>
</evidence>
<dbReference type="KEGG" id="kphy:AOZ06_03150"/>
<dbReference type="Proteomes" id="UP000063699">
    <property type="component" value="Chromosome"/>
</dbReference>
<dbReference type="AlphaFoldDB" id="A0A0N7F2K0"/>
<accession>A0A0N7F2K0</accession>
<dbReference type="EMBL" id="CP012752">
    <property type="protein sequence ID" value="ALG06047.1"/>
    <property type="molecule type" value="Genomic_DNA"/>
</dbReference>
<name>A0A0N7F2K0_9PSEU</name>
<dbReference type="RefSeq" id="WP_054288023.1">
    <property type="nucleotide sequence ID" value="NZ_CP012752.1"/>
</dbReference>
<keyword evidence="2" id="KW-1185">Reference proteome</keyword>